<dbReference type="FunFam" id="2.60.40.420:FF:000067">
    <property type="entry name" value="Cupredoxin superfamily protein"/>
    <property type="match status" value="2"/>
</dbReference>
<dbReference type="InterPro" id="IPR003245">
    <property type="entry name" value="Phytocyanin_dom"/>
</dbReference>
<dbReference type="GO" id="GO:0046872">
    <property type="term" value="F:metal ion binding"/>
    <property type="evidence" value="ECO:0007669"/>
    <property type="project" value="UniProtKB-KW"/>
</dbReference>
<evidence type="ECO:0000313" key="15">
    <source>
        <dbReference type="Proteomes" id="UP001177003"/>
    </source>
</evidence>
<keyword evidence="7" id="KW-1133">Transmembrane helix</keyword>
<dbReference type="InterPro" id="IPR039391">
    <property type="entry name" value="Phytocyanin-like"/>
</dbReference>
<feature type="domain" description="Phytocyanin" evidence="13">
    <location>
        <begin position="140"/>
        <end position="239"/>
    </location>
</feature>
<keyword evidence="2" id="KW-0813">Transport</keyword>
<evidence type="ECO:0000256" key="9">
    <source>
        <dbReference type="ARBA" id="ARBA00023136"/>
    </source>
</evidence>
<evidence type="ECO:0000256" key="7">
    <source>
        <dbReference type="ARBA" id="ARBA00022989"/>
    </source>
</evidence>
<evidence type="ECO:0000256" key="4">
    <source>
        <dbReference type="ARBA" id="ARBA00022723"/>
    </source>
</evidence>
<evidence type="ECO:0000259" key="13">
    <source>
        <dbReference type="PROSITE" id="PS51485"/>
    </source>
</evidence>
<evidence type="ECO:0000256" key="10">
    <source>
        <dbReference type="ARBA" id="ARBA00023157"/>
    </source>
</evidence>
<keyword evidence="6" id="KW-0249">Electron transport</keyword>
<evidence type="ECO:0000256" key="11">
    <source>
        <dbReference type="ARBA" id="ARBA00023180"/>
    </source>
</evidence>
<evidence type="ECO:0000256" key="3">
    <source>
        <dbReference type="ARBA" id="ARBA00022692"/>
    </source>
</evidence>
<name>A0AA36ECK1_LACSI</name>
<evidence type="ECO:0000256" key="2">
    <source>
        <dbReference type="ARBA" id="ARBA00022448"/>
    </source>
</evidence>
<feature type="signal peptide" evidence="12">
    <location>
        <begin position="1"/>
        <end position="25"/>
    </location>
</feature>
<dbReference type="AlphaFoldDB" id="A0AA36ECK1"/>
<evidence type="ECO:0000256" key="5">
    <source>
        <dbReference type="ARBA" id="ARBA00022729"/>
    </source>
</evidence>
<keyword evidence="9" id="KW-0472">Membrane</keyword>
<feature type="domain" description="Phytocyanin" evidence="13">
    <location>
        <begin position="26"/>
        <end position="131"/>
    </location>
</feature>
<dbReference type="Proteomes" id="UP001177003">
    <property type="component" value="Chromosome 6"/>
</dbReference>
<keyword evidence="10" id="KW-1015">Disulfide bond</keyword>
<proteinExistence type="predicted"/>
<dbReference type="GO" id="GO:0009610">
    <property type="term" value="P:response to symbiotic fungus"/>
    <property type="evidence" value="ECO:0007669"/>
    <property type="project" value="UniProtKB-ARBA"/>
</dbReference>
<keyword evidence="3" id="KW-0812">Transmembrane</keyword>
<gene>
    <name evidence="14" type="ORF">LSALG_LOCUS28191</name>
</gene>
<dbReference type="SUPFAM" id="SSF49503">
    <property type="entry name" value="Cupredoxins"/>
    <property type="match status" value="2"/>
</dbReference>
<dbReference type="PANTHER" id="PTHR33021:SF544">
    <property type="entry name" value="PHYTOCYANIN DOMAIN, CUPREDOXIN"/>
    <property type="match status" value="1"/>
</dbReference>
<dbReference type="Gene3D" id="2.60.40.420">
    <property type="entry name" value="Cupredoxins - blue copper proteins"/>
    <property type="match status" value="2"/>
</dbReference>
<protein>
    <recommendedName>
        <fullName evidence="13">Phytocyanin domain-containing protein</fullName>
    </recommendedName>
</protein>
<keyword evidence="8" id="KW-0186">Copper</keyword>
<dbReference type="EMBL" id="OX465082">
    <property type="protein sequence ID" value="CAI9288925.1"/>
    <property type="molecule type" value="Genomic_DNA"/>
</dbReference>
<keyword evidence="5 12" id="KW-0732">Signal</keyword>
<feature type="chain" id="PRO_5041456402" description="Phytocyanin domain-containing protein" evidence="12">
    <location>
        <begin position="26"/>
        <end position="257"/>
    </location>
</feature>
<evidence type="ECO:0000256" key="12">
    <source>
        <dbReference type="SAM" id="SignalP"/>
    </source>
</evidence>
<dbReference type="InterPro" id="IPR008972">
    <property type="entry name" value="Cupredoxin"/>
</dbReference>
<evidence type="ECO:0000256" key="6">
    <source>
        <dbReference type="ARBA" id="ARBA00022982"/>
    </source>
</evidence>
<evidence type="ECO:0000313" key="14">
    <source>
        <dbReference type="EMBL" id="CAI9288925.1"/>
    </source>
</evidence>
<dbReference type="GO" id="GO:0005886">
    <property type="term" value="C:plasma membrane"/>
    <property type="evidence" value="ECO:0007669"/>
    <property type="project" value="TreeGrafter"/>
</dbReference>
<accession>A0AA36ECK1</accession>
<dbReference type="GO" id="GO:0009055">
    <property type="term" value="F:electron transfer activity"/>
    <property type="evidence" value="ECO:0007669"/>
    <property type="project" value="InterPro"/>
</dbReference>
<dbReference type="CDD" id="cd04216">
    <property type="entry name" value="Phytocyanin"/>
    <property type="match status" value="2"/>
</dbReference>
<comment type="subcellular location">
    <subcellularLocation>
        <location evidence="1">Membrane</location>
        <topology evidence="1">Single-pass type I membrane protein</topology>
    </subcellularLocation>
</comment>
<dbReference type="PROSITE" id="PS51485">
    <property type="entry name" value="PHYTOCYANIN"/>
    <property type="match status" value="2"/>
</dbReference>
<keyword evidence="11" id="KW-0325">Glycoprotein</keyword>
<evidence type="ECO:0000256" key="8">
    <source>
        <dbReference type="ARBA" id="ARBA00023008"/>
    </source>
</evidence>
<dbReference type="PANTHER" id="PTHR33021">
    <property type="entry name" value="BLUE COPPER PROTEIN"/>
    <property type="match status" value="1"/>
</dbReference>
<dbReference type="Pfam" id="PF02298">
    <property type="entry name" value="Cu_bind_like"/>
    <property type="match status" value="2"/>
</dbReference>
<sequence>MAINKPTIIIFIATVAALVIPAASATEHIVGGDKGWVFGFDYQTWAFQQHVYVGDKLVFNYPVGKYNVFEVGDAGWEDCYASSKQKGLTSGHDVITLETPGNKFFICKAKNDEGKWCCEEGSMKFYITVLAANEPAPPGKLYVVGDDKGWTLNVDYQAWANGKKFNIGDQLLFKYPAGKHSVFQAIDETSFKECIPPNADEGLSNGYDIVTLDAPDTWFICGAPDHCKKGMKFFVHASDPSKSPGFQGSRKLIPPKL</sequence>
<reference evidence="14" key="1">
    <citation type="submission" date="2023-04" db="EMBL/GenBank/DDBJ databases">
        <authorList>
            <person name="Vijverberg K."/>
            <person name="Xiong W."/>
            <person name="Schranz E."/>
        </authorList>
    </citation>
    <scope>NUCLEOTIDE SEQUENCE</scope>
</reference>
<keyword evidence="15" id="KW-1185">Reference proteome</keyword>
<keyword evidence="4" id="KW-0479">Metal-binding</keyword>
<evidence type="ECO:0000256" key="1">
    <source>
        <dbReference type="ARBA" id="ARBA00004479"/>
    </source>
</evidence>
<organism evidence="14 15">
    <name type="scientific">Lactuca saligna</name>
    <name type="common">Willowleaf lettuce</name>
    <dbReference type="NCBI Taxonomy" id="75948"/>
    <lineage>
        <taxon>Eukaryota</taxon>
        <taxon>Viridiplantae</taxon>
        <taxon>Streptophyta</taxon>
        <taxon>Embryophyta</taxon>
        <taxon>Tracheophyta</taxon>
        <taxon>Spermatophyta</taxon>
        <taxon>Magnoliopsida</taxon>
        <taxon>eudicotyledons</taxon>
        <taxon>Gunneridae</taxon>
        <taxon>Pentapetalae</taxon>
        <taxon>asterids</taxon>
        <taxon>campanulids</taxon>
        <taxon>Asterales</taxon>
        <taxon>Asteraceae</taxon>
        <taxon>Cichorioideae</taxon>
        <taxon>Cichorieae</taxon>
        <taxon>Lactucinae</taxon>
        <taxon>Lactuca</taxon>
    </lineage>
</organism>